<evidence type="ECO:0000256" key="1">
    <source>
        <dbReference type="SAM" id="Phobius"/>
    </source>
</evidence>
<feature type="transmembrane region" description="Helical" evidence="1">
    <location>
        <begin position="227"/>
        <end position="251"/>
    </location>
</feature>
<feature type="transmembrane region" description="Helical" evidence="1">
    <location>
        <begin position="106"/>
        <end position="129"/>
    </location>
</feature>
<feature type="transmembrane region" description="Helical" evidence="1">
    <location>
        <begin position="188"/>
        <end position="215"/>
    </location>
</feature>
<feature type="transmembrane region" description="Helical" evidence="1">
    <location>
        <begin position="370"/>
        <end position="387"/>
    </location>
</feature>
<sequence>MSSSLIKYFIKKQQVVFYLFFASVWFAIFLAQLNLYPENSANDLSLYQLPWWKYLSTHGFHGIATINSEVYSQIGDQRYYADYTSVWYFIIVVITKLGVHPNVTSVAAAIKCIGAGFTIMSSVVTFLIVKYFQVNKSEKQWNAVFAAMLILFIPPFFGDMLKTNLPDSAYIALVLLSLLMFLKEKYGFSWFIFGVAIYFKAMALYIAPLYIFLYLFNLKNTSIIEKLAPLFSFLGLISASLPGYFAGLTLFESAFGTLLERTSSTGGAENGFLSIFDGKDQFVNFPVISQNNLGHFQIISILLMFSYFCLVIFLMFQTKSEVGLKISLLDLTIISPLIFWFFLPGQHENYFSISAVFSFLVFFIAPTKKYFILMGILNFLVWESYHFVPKLLFNPYLFIIIMFYLTWEIIKRSELHMTEQLIS</sequence>
<evidence type="ECO:0000313" key="2">
    <source>
        <dbReference type="EMBL" id="NKZ18715.1"/>
    </source>
</evidence>
<keyword evidence="1" id="KW-1133">Transmembrane helix</keyword>
<keyword evidence="1" id="KW-0472">Membrane</keyword>
<name>A0A846ZH71_9LACO</name>
<comment type="caution">
    <text evidence="2">The sequence shown here is derived from an EMBL/GenBank/DDBJ whole genome shotgun (WGS) entry which is preliminary data.</text>
</comment>
<evidence type="ECO:0008006" key="4">
    <source>
        <dbReference type="Google" id="ProtNLM"/>
    </source>
</evidence>
<feature type="transmembrane region" description="Helical" evidence="1">
    <location>
        <begin position="141"/>
        <end position="158"/>
    </location>
</feature>
<accession>A0A846ZH71</accession>
<organism evidence="2 3">
    <name type="scientific">Leuconostoc holzapfelii</name>
    <dbReference type="NCBI Taxonomy" id="434464"/>
    <lineage>
        <taxon>Bacteria</taxon>
        <taxon>Bacillati</taxon>
        <taxon>Bacillota</taxon>
        <taxon>Bacilli</taxon>
        <taxon>Lactobacillales</taxon>
        <taxon>Lactobacillaceae</taxon>
        <taxon>Leuconostoc</taxon>
    </lineage>
</organism>
<evidence type="ECO:0000313" key="3">
    <source>
        <dbReference type="Proteomes" id="UP000590460"/>
    </source>
</evidence>
<feature type="transmembrane region" description="Helical" evidence="1">
    <location>
        <begin position="323"/>
        <end position="343"/>
    </location>
</feature>
<feature type="transmembrane region" description="Helical" evidence="1">
    <location>
        <begin position="296"/>
        <end position="316"/>
    </location>
</feature>
<reference evidence="2 3" key="1">
    <citation type="submission" date="2020-04" db="EMBL/GenBank/DDBJ databases">
        <title>MicrobeNet Type strains.</title>
        <authorList>
            <person name="Nicholson A.C."/>
        </authorList>
    </citation>
    <scope>NUCLEOTIDE SEQUENCE [LARGE SCALE GENOMIC DNA]</scope>
    <source>
        <strain evidence="2 3">CCUG 54536</strain>
    </source>
</reference>
<gene>
    <name evidence="2" type="ORF">HF966_05940</name>
</gene>
<feature type="transmembrane region" description="Helical" evidence="1">
    <location>
        <begin position="15"/>
        <end position="36"/>
    </location>
</feature>
<dbReference type="AlphaFoldDB" id="A0A846ZH71"/>
<keyword evidence="1" id="KW-0812">Transmembrane</keyword>
<dbReference type="Proteomes" id="UP000590460">
    <property type="component" value="Unassembled WGS sequence"/>
</dbReference>
<dbReference type="RefSeq" id="WP_168677094.1">
    <property type="nucleotide sequence ID" value="NZ_BPKV01000019.1"/>
</dbReference>
<dbReference type="EMBL" id="JAAXPO010000005">
    <property type="protein sequence ID" value="NKZ18715.1"/>
    <property type="molecule type" value="Genomic_DNA"/>
</dbReference>
<feature type="transmembrane region" description="Helical" evidence="1">
    <location>
        <begin position="80"/>
        <end position="99"/>
    </location>
</feature>
<protein>
    <recommendedName>
        <fullName evidence="4">Glycosyltransferase RgtA/B/C/D-like domain-containing protein</fullName>
    </recommendedName>
</protein>
<proteinExistence type="predicted"/>
<feature type="transmembrane region" description="Helical" evidence="1">
    <location>
        <begin position="393"/>
        <end position="410"/>
    </location>
</feature>